<keyword evidence="6" id="KW-1185">Reference proteome</keyword>
<sequence>MVSHLFYQTGSKRPVLAEARGIYMWDVEGRRYLDGSSGAMVCNIGHSNPNVLAAMRRQMEKSTFGYRLHFETEPSEHLAAKVAAHAPAGLEKVFFVSGGSEAVESAIKIARQYATVTGQEKRWKVISRLPSYHGCTLGALALTGYAPLTEPFAPMYRDMPKIPAPTAYLDGMDPADPATGLHYANMLEEKILAEGPESVLAFIVEPVGGASTGALVPPSGYMERIRDICTQYGLLLIYDEVMTGGGRTGRFFATDHWNARPDIITFSKGFAAGYSPLGAMIVDEPIVDAVIKSGGFLHGFTYAGNPLACSAGVAVLEEIQRQDMVANATAMGTLLKARLTSLMDRYPFIGDVRGEGLLLAFELVADRGTMEPLPRDMNAYLRLVDIAYANGLIIYSRRTRNGLAGDHFLVCPPLIITKEQIDQIMEMLVLSLDQFAKENHLPIEQNP</sequence>
<dbReference type="PROSITE" id="PS00600">
    <property type="entry name" value="AA_TRANSFER_CLASS_3"/>
    <property type="match status" value="1"/>
</dbReference>
<keyword evidence="5" id="KW-0808">Transferase</keyword>
<dbReference type="Proteomes" id="UP001161409">
    <property type="component" value="Unassembled WGS sequence"/>
</dbReference>
<dbReference type="Gene3D" id="3.40.640.10">
    <property type="entry name" value="Type I PLP-dependent aspartate aminotransferase-like (Major domain)"/>
    <property type="match status" value="1"/>
</dbReference>
<evidence type="ECO:0000256" key="2">
    <source>
        <dbReference type="ARBA" id="ARBA00008954"/>
    </source>
</evidence>
<gene>
    <name evidence="5" type="ORF">GCM10007924_03640</name>
</gene>
<dbReference type="SUPFAM" id="SSF53383">
    <property type="entry name" value="PLP-dependent transferases"/>
    <property type="match status" value="1"/>
</dbReference>
<dbReference type="InterPro" id="IPR015422">
    <property type="entry name" value="PyrdxlP-dep_Trfase_small"/>
</dbReference>
<reference evidence="5" key="2">
    <citation type="submission" date="2023-01" db="EMBL/GenBank/DDBJ databases">
        <title>Draft genome sequence of Sneathiella chinensis strain NBRC 103408.</title>
        <authorList>
            <person name="Sun Q."/>
            <person name="Mori K."/>
        </authorList>
    </citation>
    <scope>NUCLEOTIDE SEQUENCE</scope>
    <source>
        <strain evidence="5">NBRC 103408</strain>
    </source>
</reference>
<dbReference type="PANTHER" id="PTHR43094">
    <property type="entry name" value="AMINOTRANSFERASE"/>
    <property type="match status" value="1"/>
</dbReference>
<evidence type="ECO:0000256" key="3">
    <source>
        <dbReference type="ARBA" id="ARBA00022898"/>
    </source>
</evidence>
<dbReference type="GO" id="GO:0008483">
    <property type="term" value="F:transaminase activity"/>
    <property type="evidence" value="ECO:0007669"/>
    <property type="project" value="UniProtKB-KW"/>
</dbReference>
<evidence type="ECO:0000313" key="6">
    <source>
        <dbReference type="Proteomes" id="UP001161409"/>
    </source>
</evidence>
<comment type="cofactor">
    <cofactor evidence="1">
        <name>pyridoxal 5'-phosphate</name>
        <dbReference type="ChEBI" id="CHEBI:597326"/>
    </cofactor>
</comment>
<comment type="similarity">
    <text evidence="2 4">Belongs to the class-III pyridoxal-phosphate-dependent aminotransferase family.</text>
</comment>
<dbReference type="EMBL" id="BSNF01000001">
    <property type="protein sequence ID" value="GLQ05143.1"/>
    <property type="molecule type" value="Genomic_DNA"/>
</dbReference>
<comment type="caution">
    <text evidence="5">The sequence shown here is derived from an EMBL/GenBank/DDBJ whole genome shotgun (WGS) entry which is preliminary data.</text>
</comment>
<dbReference type="CDD" id="cd00610">
    <property type="entry name" value="OAT_like"/>
    <property type="match status" value="1"/>
</dbReference>
<evidence type="ECO:0000313" key="5">
    <source>
        <dbReference type="EMBL" id="GLQ05143.1"/>
    </source>
</evidence>
<dbReference type="InterPro" id="IPR005814">
    <property type="entry name" value="Aminotrans_3"/>
</dbReference>
<organism evidence="5 6">
    <name type="scientific">Sneathiella chinensis</name>
    <dbReference type="NCBI Taxonomy" id="349750"/>
    <lineage>
        <taxon>Bacteria</taxon>
        <taxon>Pseudomonadati</taxon>
        <taxon>Pseudomonadota</taxon>
        <taxon>Alphaproteobacteria</taxon>
        <taxon>Sneathiellales</taxon>
        <taxon>Sneathiellaceae</taxon>
        <taxon>Sneathiella</taxon>
    </lineage>
</organism>
<dbReference type="Gene3D" id="3.90.1150.10">
    <property type="entry name" value="Aspartate Aminotransferase, domain 1"/>
    <property type="match status" value="1"/>
</dbReference>
<dbReference type="PANTHER" id="PTHR43094:SF1">
    <property type="entry name" value="AMINOTRANSFERASE CLASS-III"/>
    <property type="match status" value="1"/>
</dbReference>
<reference evidence="5" key="1">
    <citation type="journal article" date="2014" name="Int. J. Syst. Evol. Microbiol.">
        <title>Complete genome of a new Firmicutes species belonging to the dominant human colonic microbiota ('Ruminococcus bicirculans') reveals two chromosomes and a selective capacity to utilize plant glucans.</title>
        <authorList>
            <consortium name="NISC Comparative Sequencing Program"/>
            <person name="Wegmann U."/>
            <person name="Louis P."/>
            <person name="Goesmann A."/>
            <person name="Henrissat B."/>
            <person name="Duncan S.H."/>
            <person name="Flint H.J."/>
        </authorList>
    </citation>
    <scope>NUCLEOTIDE SEQUENCE</scope>
    <source>
        <strain evidence="5">NBRC 103408</strain>
    </source>
</reference>
<name>A0ABQ5U090_9PROT</name>
<evidence type="ECO:0000256" key="4">
    <source>
        <dbReference type="RuleBase" id="RU003560"/>
    </source>
</evidence>
<accession>A0ABQ5U090</accession>
<dbReference type="RefSeq" id="WP_169559169.1">
    <property type="nucleotide sequence ID" value="NZ_BSNF01000001.1"/>
</dbReference>
<keyword evidence="3 4" id="KW-0663">Pyridoxal phosphate</keyword>
<dbReference type="InterPro" id="IPR015421">
    <property type="entry name" value="PyrdxlP-dep_Trfase_major"/>
</dbReference>
<proteinExistence type="inferred from homology"/>
<evidence type="ECO:0000256" key="1">
    <source>
        <dbReference type="ARBA" id="ARBA00001933"/>
    </source>
</evidence>
<keyword evidence="5" id="KW-0032">Aminotransferase</keyword>
<dbReference type="InterPro" id="IPR015424">
    <property type="entry name" value="PyrdxlP-dep_Trfase"/>
</dbReference>
<dbReference type="Pfam" id="PF00202">
    <property type="entry name" value="Aminotran_3"/>
    <property type="match status" value="1"/>
</dbReference>
<dbReference type="InterPro" id="IPR049704">
    <property type="entry name" value="Aminotrans_3_PPA_site"/>
</dbReference>
<protein>
    <submittedName>
        <fullName evidence="5">Aspartate aminotransferase family protein</fullName>
    </submittedName>
</protein>